<name>A0A804NC68_MAIZE</name>
<reference evidence="1" key="3">
    <citation type="submission" date="2021-05" db="UniProtKB">
        <authorList>
            <consortium name="EnsemblPlants"/>
        </authorList>
    </citation>
    <scope>IDENTIFICATION</scope>
    <source>
        <strain evidence="1">cv. B73</strain>
    </source>
</reference>
<accession>A0A804NC68</accession>
<dbReference type="Proteomes" id="UP000007305">
    <property type="component" value="Chromosome 3"/>
</dbReference>
<keyword evidence="2" id="KW-1185">Reference proteome</keyword>
<dbReference type="EnsemblPlants" id="Zm00001eb150780_T001">
    <property type="protein sequence ID" value="Zm00001eb150780_P001"/>
    <property type="gene ID" value="Zm00001eb150780"/>
</dbReference>
<protein>
    <submittedName>
        <fullName evidence="1">Uncharacterized protein</fullName>
    </submittedName>
</protein>
<sequence>MIWSLLPSSSLVDVDAGGETLLLAKMSPIVLAADGNPPQVSRISCFIWLTVTRSTAFFSWGWERTTSMKIAQLALSTNGRTRYKQLFLTIASAACSSRLVTITRPPLPLGSANARRSDKTDRSSALRMAFWGPTPTTSEYQLSMCHTSSNTMRNLFPSSCSWTAIVSSVRLSLPFMDRMASSSCPRAMSIPCKTSLRLSAPAEAVRDMHIHILGKKRPFARGLLNRSCASTVFPMPPMPTMPTPLSFPAPQSLNAMDSSSASCWSNPWILLPSSQDVVQRSNPAAASSCDAAALPPESFSTHSRTLRLTAVTLFLVLGKRQASDWAKHQRC</sequence>
<proteinExistence type="predicted"/>
<dbReference type="Gramene" id="Zm00001eb150780_T001">
    <property type="protein sequence ID" value="Zm00001eb150780_P001"/>
    <property type="gene ID" value="Zm00001eb150780"/>
</dbReference>
<evidence type="ECO:0000313" key="1">
    <source>
        <dbReference type="EnsemblPlants" id="Zm00001eb150780_P001"/>
    </source>
</evidence>
<organism evidence="1 2">
    <name type="scientific">Zea mays</name>
    <name type="common">Maize</name>
    <dbReference type="NCBI Taxonomy" id="4577"/>
    <lineage>
        <taxon>Eukaryota</taxon>
        <taxon>Viridiplantae</taxon>
        <taxon>Streptophyta</taxon>
        <taxon>Embryophyta</taxon>
        <taxon>Tracheophyta</taxon>
        <taxon>Spermatophyta</taxon>
        <taxon>Magnoliopsida</taxon>
        <taxon>Liliopsida</taxon>
        <taxon>Poales</taxon>
        <taxon>Poaceae</taxon>
        <taxon>PACMAD clade</taxon>
        <taxon>Panicoideae</taxon>
        <taxon>Andropogonodae</taxon>
        <taxon>Andropogoneae</taxon>
        <taxon>Tripsacinae</taxon>
        <taxon>Zea</taxon>
    </lineage>
</organism>
<evidence type="ECO:0000313" key="2">
    <source>
        <dbReference type="Proteomes" id="UP000007305"/>
    </source>
</evidence>
<reference evidence="1" key="2">
    <citation type="submission" date="2019-07" db="EMBL/GenBank/DDBJ databases">
        <authorList>
            <person name="Seetharam A."/>
            <person name="Woodhouse M."/>
            <person name="Cannon E."/>
        </authorList>
    </citation>
    <scope>NUCLEOTIDE SEQUENCE [LARGE SCALE GENOMIC DNA]</scope>
    <source>
        <strain evidence="1">cv. B73</strain>
    </source>
</reference>
<dbReference type="InParanoid" id="A0A804NC68"/>
<dbReference type="AlphaFoldDB" id="A0A804NC68"/>
<reference evidence="2" key="1">
    <citation type="submission" date="2015-12" db="EMBL/GenBank/DDBJ databases">
        <title>Update maize B73 reference genome by single molecule sequencing technologies.</title>
        <authorList>
            <consortium name="Maize Genome Sequencing Project"/>
            <person name="Ware D."/>
        </authorList>
    </citation>
    <scope>NUCLEOTIDE SEQUENCE [LARGE SCALE GENOMIC DNA]</scope>
    <source>
        <strain evidence="2">cv. B73</strain>
    </source>
</reference>